<keyword evidence="3" id="KW-1185">Reference proteome</keyword>
<keyword evidence="1" id="KW-1133">Transmembrane helix</keyword>
<proteinExistence type="predicted"/>
<dbReference type="Proteomes" id="UP000306196">
    <property type="component" value="Unassembled WGS sequence"/>
</dbReference>
<dbReference type="EMBL" id="VAUV01000009">
    <property type="protein sequence ID" value="TLD70228.1"/>
    <property type="molecule type" value="Genomic_DNA"/>
</dbReference>
<comment type="caution">
    <text evidence="2">The sequence shown here is derived from an EMBL/GenBank/DDBJ whole genome shotgun (WGS) entry which is preliminary data.</text>
</comment>
<dbReference type="PANTHER" id="PTHR43044:SF1">
    <property type="entry name" value="QUINOL:CYTOCHROME C OXIDOREDUCTASE QUINONE-BINDING SUBUNIT 2"/>
    <property type="match status" value="1"/>
</dbReference>
<feature type="transmembrane region" description="Helical" evidence="1">
    <location>
        <begin position="170"/>
        <end position="191"/>
    </location>
</feature>
<keyword evidence="1" id="KW-0472">Membrane</keyword>
<accession>A0A5R8KD43</accession>
<dbReference type="RefSeq" id="WP_138086827.1">
    <property type="nucleotide sequence ID" value="NZ_VAUV01000009.1"/>
</dbReference>
<sequence>MSAHSITLDDLPRDGERLDLAKFSKLNGLMFILGALGTVISALYLFGVFGPDRQAQFAYSWLFAFFFYFTITCGGIFWVMLQHAINAGWSVAIRRLFENLGANIKWLAFFAIPLVFSPPIREALWEWIAAHREAAAHAGAGESLYDSLHHMAYADPHLHLLVAKFGYLNMPFWTARAIFYFVVLGALAVFLRRWSIQQDTDGKFSHTFRSRSFCCLLLLPYALTVTFAAVDWIMAMDYSWFSTMWGVYIFAGCAWSSMAVTIITLTYLRSNGYLGKVVTEEHYHLMGKLLFAFTVFWAYIAFSQFFLIWYANITEETRFYLTRNTGGWWFVSNLLVWGHFAATFVVLLSAGRKKKPVLMSWICVWILFMHVVDIYWLIMPERAPSLTHGESIWIDGAVWGDLFAFIGIGGLLGWATLRRLAKASLYPCRDPRLLESVTVKS</sequence>
<dbReference type="OrthoDB" id="140980at2"/>
<feature type="transmembrane region" description="Helical" evidence="1">
    <location>
        <begin position="26"/>
        <end position="46"/>
    </location>
</feature>
<organism evidence="2 3">
    <name type="scientific">Phragmitibacter flavus</name>
    <dbReference type="NCBI Taxonomy" id="2576071"/>
    <lineage>
        <taxon>Bacteria</taxon>
        <taxon>Pseudomonadati</taxon>
        <taxon>Verrucomicrobiota</taxon>
        <taxon>Verrucomicrobiia</taxon>
        <taxon>Verrucomicrobiales</taxon>
        <taxon>Verrucomicrobiaceae</taxon>
        <taxon>Phragmitibacter</taxon>
    </lineage>
</organism>
<evidence type="ECO:0000313" key="3">
    <source>
        <dbReference type="Proteomes" id="UP000306196"/>
    </source>
</evidence>
<feature type="transmembrane region" description="Helical" evidence="1">
    <location>
        <begin position="212"/>
        <end position="233"/>
    </location>
</feature>
<feature type="transmembrane region" description="Helical" evidence="1">
    <location>
        <begin position="398"/>
        <end position="417"/>
    </location>
</feature>
<feature type="transmembrane region" description="Helical" evidence="1">
    <location>
        <begin position="357"/>
        <end position="378"/>
    </location>
</feature>
<feature type="transmembrane region" description="Helical" evidence="1">
    <location>
        <begin position="245"/>
        <end position="268"/>
    </location>
</feature>
<dbReference type="AlphaFoldDB" id="A0A5R8KD43"/>
<name>A0A5R8KD43_9BACT</name>
<evidence type="ECO:0000313" key="2">
    <source>
        <dbReference type="EMBL" id="TLD70228.1"/>
    </source>
</evidence>
<gene>
    <name evidence="2" type="ORF">FEM03_13665</name>
</gene>
<feature type="transmembrane region" description="Helical" evidence="1">
    <location>
        <begin position="289"/>
        <end position="310"/>
    </location>
</feature>
<evidence type="ECO:0008006" key="4">
    <source>
        <dbReference type="Google" id="ProtNLM"/>
    </source>
</evidence>
<feature type="transmembrane region" description="Helical" evidence="1">
    <location>
        <begin position="58"/>
        <end position="81"/>
    </location>
</feature>
<protein>
    <recommendedName>
        <fullName evidence="4">Quinol:cytochrome C oxidoreductase</fullName>
    </recommendedName>
</protein>
<reference evidence="2 3" key="1">
    <citation type="submission" date="2019-05" db="EMBL/GenBank/DDBJ databases">
        <title>Verrucobacter flavum gen. nov., sp. nov. a new member of the family Verrucomicrobiaceae.</title>
        <authorList>
            <person name="Szuroczki S."/>
            <person name="Abbaszade G."/>
            <person name="Szabo A."/>
            <person name="Felfoldi T."/>
            <person name="Schumann P."/>
            <person name="Boka K."/>
            <person name="Keki Z."/>
            <person name="Toumi M."/>
            <person name="Toth E."/>
        </authorList>
    </citation>
    <scope>NUCLEOTIDE SEQUENCE [LARGE SCALE GENOMIC DNA]</scope>
    <source>
        <strain evidence="2 3">MG-N-17</strain>
    </source>
</reference>
<evidence type="ECO:0000256" key="1">
    <source>
        <dbReference type="SAM" id="Phobius"/>
    </source>
</evidence>
<keyword evidence="1" id="KW-0812">Transmembrane</keyword>
<feature type="transmembrane region" description="Helical" evidence="1">
    <location>
        <begin position="330"/>
        <end position="350"/>
    </location>
</feature>
<dbReference type="PANTHER" id="PTHR43044">
    <property type="match status" value="1"/>
</dbReference>